<feature type="region of interest" description="Disordered" evidence="1">
    <location>
        <begin position="23"/>
        <end position="316"/>
    </location>
</feature>
<dbReference type="AlphaFoldDB" id="A0A5K1JZ43"/>
<feature type="compositionally biased region" description="Acidic residues" evidence="1">
    <location>
        <begin position="156"/>
        <end position="179"/>
    </location>
</feature>
<protein>
    <submittedName>
        <fullName evidence="2">Alcohol oxidase</fullName>
    </submittedName>
</protein>
<feature type="compositionally biased region" description="Low complexity" evidence="1">
    <location>
        <begin position="195"/>
        <end position="204"/>
    </location>
</feature>
<feature type="compositionally biased region" description="Basic and acidic residues" evidence="1">
    <location>
        <begin position="208"/>
        <end position="223"/>
    </location>
</feature>
<feature type="region of interest" description="Disordered" evidence="1">
    <location>
        <begin position="332"/>
        <end position="382"/>
    </location>
</feature>
<feature type="compositionally biased region" description="Low complexity" evidence="1">
    <location>
        <begin position="266"/>
        <end position="286"/>
    </location>
</feature>
<evidence type="ECO:0000256" key="1">
    <source>
        <dbReference type="SAM" id="MobiDB-lite"/>
    </source>
</evidence>
<gene>
    <name evidence="2" type="primary">Q9P304</name>
</gene>
<feature type="compositionally biased region" description="Polar residues" evidence="1">
    <location>
        <begin position="106"/>
        <end position="128"/>
    </location>
</feature>
<organism evidence="2">
    <name type="scientific">Ganoderma boninense</name>
    <dbReference type="NCBI Taxonomy" id="34458"/>
    <lineage>
        <taxon>Eukaryota</taxon>
        <taxon>Fungi</taxon>
        <taxon>Dikarya</taxon>
        <taxon>Basidiomycota</taxon>
        <taxon>Agaricomycotina</taxon>
        <taxon>Agaricomycetes</taxon>
        <taxon>Polyporales</taxon>
        <taxon>Polyporaceae</taxon>
        <taxon>Ganoderma</taxon>
    </lineage>
</organism>
<feature type="compositionally biased region" description="Polar residues" evidence="1">
    <location>
        <begin position="295"/>
        <end position="307"/>
    </location>
</feature>
<feature type="compositionally biased region" description="Basic and acidic residues" evidence="1">
    <location>
        <begin position="231"/>
        <end position="241"/>
    </location>
</feature>
<accession>A0A5K1JZ43</accession>
<feature type="compositionally biased region" description="Basic residues" evidence="1">
    <location>
        <begin position="254"/>
        <end position="265"/>
    </location>
</feature>
<proteinExistence type="predicted"/>
<evidence type="ECO:0000313" key="2">
    <source>
        <dbReference type="EMBL" id="VWO98046.1"/>
    </source>
</evidence>
<dbReference type="EMBL" id="LR726694">
    <property type="protein sequence ID" value="VWO98046.1"/>
    <property type="molecule type" value="Genomic_DNA"/>
</dbReference>
<feature type="compositionally biased region" description="Basic and acidic residues" evidence="1">
    <location>
        <begin position="347"/>
        <end position="376"/>
    </location>
</feature>
<reference evidence="2" key="1">
    <citation type="submission" date="2019-10" db="EMBL/GenBank/DDBJ databases">
        <authorList>
            <person name="Nor Muhammad N."/>
        </authorList>
    </citation>
    <scope>NUCLEOTIDE SEQUENCE</scope>
</reference>
<name>A0A5K1JZ43_9APHY</name>
<feature type="compositionally biased region" description="Acidic residues" evidence="1">
    <location>
        <begin position="74"/>
        <end position="92"/>
    </location>
</feature>
<sequence>MGASIAAVLAAVTVDIKARCYQPAEPRPSSSKRRIQRIDSDDEDLVAVPSYDQDVSEPRLKKARTVSRGPSNDSGEDDYGGADEDIDIEGDIEDTRFLPDPPPSTSRPISPAQTTKRRLSNATASSSKSRTKDKELKSSKPSKSSGKKRRAAVVWTDDEDEDEFNDPDVVVTDDDDFDPEPGFSSKKGAVKGKSGKAFGKSSGKGAAGKKEDKEITFRDERKLTQPPAPESVRRAKEDEVAKPAPEFMDEPIPKKRKLPPIKKNKPVGSTSTGPSTPAPRAAAATPAKKEEPASNTTLTPAPTSNQVGVRKPAGASTDLNLLDSSVYSELFLRAPGGSTPNSGLNRKQKEEERKKELNKMRNEARAKRDAEGRHAFDLQSGPEKIQRYEEVLRTRHSTARYPNLLGAAFKEMSERNRARLAAQQG</sequence>